<keyword evidence="2" id="KW-1185">Reference proteome</keyword>
<gene>
    <name evidence="1" type="ordered locus">VIT_05s0077g00290</name>
</gene>
<dbReference type="AlphaFoldDB" id="D7SYG0"/>
<dbReference type="eggNOG" id="KOG3176">
    <property type="taxonomic scope" value="Eukaryota"/>
</dbReference>
<proteinExistence type="predicted"/>
<evidence type="ECO:0000313" key="1">
    <source>
        <dbReference type="EMBL" id="CBI22829.3"/>
    </source>
</evidence>
<dbReference type="ExpressionAtlas" id="D7SYG0">
    <property type="expression patterns" value="baseline"/>
</dbReference>
<protein>
    <submittedName>
        <fullName evidence="1">Uncharacterized protein</fullName>
    </submittedName>
</protein>
<dbReference type="PaxDb" id="29760-VIT_05s0077g00290.t01"/>
<dbReference type="InterPro" id="IPR036224">
    <property type="entry name" value="GINS_bundle-like_dom_sf"/>
</dbReference>
<accession>D7SYG0</accession>
<name>D7SYG0_VITVI</name>
<dbReference type="HOGENOM" id="CLU_2350956_0_0_1"/>
<dbReference type="Gene3D" id="1.20.58.1030">
    <property type="match status" value="1"/>
</dbReference>
<sequence length="97" mass="11147">MASGSEEGSGFPADDYESLIATTDVELLKRAWRNEKAAPETLHFQTREQIQLMFRSHGWTPLSSAKAKDLSKLSSLMTAKKWWTWLLMIYTFFVTTQ</sequence>
<reference evidence="2" key="1">
    <citation type="journal article" date="2007" name="Nature">
        <title>The grapevine genome sequence suggests ancestral hexaploidization in major angiosperm phyla.</title>
        <authorList>
            <consortium name="The French-Italian Public Consortium for Grapevine Genome Characterization."/>
            <person name="Jaillon O."/>
            <person name="Aury J.-M."/>
            <person name="Noel B."/>
            <person name="Policriti A."/>
            <person name="Clepet C."/>
            <person name="Casagrande A."/>
            <person name="Choisne N."/>
            <person name="Aubourg S."/>
            <person name="Vitulo N."/>
            <person name="Jubin C."/>
            <person name="Vezzi A."/>
            <person name="Legeai F."/>
            <person name="Hugueney P."/>
            <person name="Dasilva C."/>
            <person name="Horner D."/>
            <person name="Mica E."/>
            <person name="Jublot D."/>
            <person name="Poulain J."/>
            <person name="Bruyere C."/>
            <person name="Billault A."/>
            <person name="Segurens B."/>
            <person name="Gouyvenoux M."/>
            <person name="Ugarte E."/>
            <person name="Cattonaro F."/>
            <person name="Anthouard V."/>
            <person name="Vico V."/>
            <person name="Del Fabbro C."/>
            <person name="Alaux M."/>
            <person name="Di Gaspero G."/>
            <person name="Dumas V."/>
            <person name="Felice N."/>
            <person name="Paillard S."/>
            <person name="Juman I."/>
            <person name="Moroldo M."/>
            <person name="Scalabrin S."/>
            <person name="Canaguier A."/>
            <person name="Le Clainche I."/>
            <person name="Malacrida G."/>
            <person name="Durand E."/>
            <person name="Pesole G."/>
            <person name="Laucou V."/>
            <person name="Chatelet P."/>
            <person name="Merdinoglu D."/>
            <person name="Delledonne M."/>
            <person name="Pezzotti M."/>
            <person name="Lecharny A."/>
            <person name="Scarpelli C."/>
            <person name="Artiguenave F."/>
            <person name="Pe M.E."/>
            <person name="Valle G."/>
            <person name="Morgante M."/>
            <person name="Caboche M."/>
            <person name="Adam-Blondon A.-F."/>
            <person name="Weissenbach J."/>
            <person name="Quetier F."/>
            <person name="Wincker P."/>
        </authorList>
    </citation>
    <scope>NUCLEOTIDE SEQUENCE [LARGE SCALE GENOMIC DNA]</scope>
    <source>
        <strain evidence="2">cv. Pinot noir / PN40024</strain>
    </source>
</reference>
<dbReference type="SUPFAM" id="SSF158573">
    <property type="entry name" value="GINS helical bundle-like"/>
    <property type="match status" value="1"/>
</dbReference>
<evidence type="ECO:0000313" key="2">
    <source>
        <dbReference type="Proteomes" id="UP000009183"/>
    </source>
</evidence>
<dbReference type="Proteomes" id="UP000009183">
    <property type="component" value="Chromosome 5"/>
</dbReference>
<dbReference type="EMBL" id="FN595246">
    <property type="protein sequence ID" value="CBI22829.3"/>
    <property type="molecule type" value="Genomic_DNA"/>
</dbReference>
<organism evidence="1 2">
    <name type="scientific">Vitis vinifera</name>
    <name type="common">Grape</name>
    <dbReference type="NCBI Taxonomy" id="29760"/>
    <lineage>
        <taxon>Eukaryota</taxon>
        <taxon>Viridiplantae</taxon>
        <taxon>Streptophyta</taxon>
        <taxon>Embryophyta</taxon>
        <taxon>Tracheophyta</taxon>
        <taxon>Spermatophyta</taxon>
        <taxon>Magnoliopsida</taxon>
        <taxon>eudicotyledons</taxon>
        <taxon>Gunneridae</taxon>
        <taxon>Pentapetalae</taxon>
        <taxon>rosids</taxon>
        <taxon>Vitales</taxon>
        <taxon>Vitaceae</taxon>
        <taxon>Viteae</taxon>
        <taxon>Vitis</taxon>
    </lineage>
</organism>
<dbReference type="InParanoid" id="D7SYG0"/>
<dbReference type="STRING" id="29760.D7SYG0"/>